<dbReference type="Proteomes" id="UP001056756">
    <property type="component" value="Chromosome"/>
</dbReference>
<evidence type="ECO:0000256" key="6">
    <source>
        <dbReference type="RuleBase" id="RU361153"/>
    </source>
</evidence>
<organism evidence="9 10">
    <name type="scientific">Candidatus Pristimantibacillus lignocellulolyticus</name>
    <dbReference type="NCBI Taxonomy" id="2994561"/>
    <lineage>
        <taxon>Bacteria</taxon>
        <taxon>Bacillati</taxon>
        <taxon>Bacillota</taxon>
        <taxon>Bacilli</taxon>
        <taxon>Bacillales</taxon>
        <taxon>Paenibacillaceae</taxon>
        <taxon>Candidatus Pristimantibacillus</taxon>
    </lineage>
</organism>
<dbReference type="PANTHER" id="PTHR31297:SF17">
    <property type="entry name" value="ENDOGLUCANASE"/>
    <property type="match status" value="1"/>
</dbReference>
<dbReference type="InterPro" id="IPR018087">
    <property type="entry name" value="Glyco_hydro_5_CS"/>
</dbReference>
<dbReference type="PANTHER" id="PTHR31297">
    <property type="entry name" value="GLUCAN ENDO-1,6-BETA-GLUCOSIDASE B"/>
    <property type="match status" value="1"/>
</dbReference>
<evidence type="ECO:0000256" key="5">
    <source>
        <dbReference type="ARBA" id="ARBA00023326"/>
    </source>
</evidence>
<dbReference type="InterPro" id="IPR050386">
    <property type="entry name" value="Glycosyl_hydrolase_5"/>
</dbReference>
<keyword evidence="4 6" id="KW-0326">Glycosidase</keyword>
<dbReference type="AlphaFoldDB" id="A0A9J6ZFN4"/>
<feature type="domain" description="Glycoside hydrolase family 5" evidence="8">
    <location>
        <begin position="102"/>
        <end position="390"/>
    </location>
</feature>
<keyword evidence="7" id="KW-0812">Transmembrane</keyword>
<dbReference type="SUPFAM" id="SSF51445">
    <property type="entry name" value="(Trans)glycosidases"/>
    <property type="match status" value="1"/>
</dbReference>
<reference evidence="9" key="1">
    <citation type="submission" date="2022-05" db="EMBL/GenBank/DDBJ databases">
        <title>Novel bacterial taxa in a minimal lignocellulolytic consortium and its capacity to transform plastics disclosed by genome-resolved metagenomics.</title>
        <authorList>
            <person name="Rodriguez C.A.D."/>
            <person name="Diaz-Garcia L."/>
            <person name="Herrera K."/>
            <person name="Tarazona N.A."/>
            <person name="Sproer C."/>
            <person name="Overmann J."/>
            <person name="Jimenez D.J."/>
        </authorList>
    </citation>
    <scope>NUCLEOTIDE SEQUENCE</scope>
    <source>
        <strain evidence="9">MAG5</strain>
    </source>
</reference>
<accession>A0A9J6ZFN4</accession>
<proteinExistence type="inferred from homology"/>
<dbReference type="GO" id="GO:0030245">
    <property type="term" value="P:cellulose catabolic process"/>
    <property type="evidence" value="ECO:0007669"/>
    <property type="project" value="UniProtKB-KW"/>
</dbReference>
<dbReference type="PROSITE" id="PS51257">
    <property type="entry name" value="PROKAR_LIPOPROTEIN"/>
    <property type="match status" value="1"/>
</dbReference>
<dbReference type="Gene3D" id="3.20.20.80">
    <property type="entry name" value="Glycosidases"/>
    <property type="match status" value="1"/>
</dbReference>
<evidence type="ECO:0000256" key="7">
    <source>
        <dbReference type="SAM" id="Phobius"/>
    </source>
</evidence>
<keyword evidence="7" id="KW-1133">Transmembrane helix</keyword>
<dbReference type="Pfam" id="PF00150">
    <property type="entry name" value="Cellulase"/>
    <property type="match status" value="1"/>
</dbReference>
<keyword evidence="5" id="KW-0624">Polysaccharide degradation</keyword>
<dbReference type="InterPro" id="IPR001547">
    <property type="entry name" value="Glyco_hydro_5"/>
</dbReference>
<keyword evidence="1" id="KW-0732">Signal</keyword>
<keyword evidence="3" id="KW-0136">Cellulose degradation</keyword>
<keyword evidence="5" id="KW-0119">Carbohydrate metabolism</keyword>
<evidence type="ECO:0000313" key="10">
    <source>
        <dbReference type="Proteomes" id="UP001056756"/>
    </source>
</evidence>
<dbReference type="GO" id="GO:0009986">
    <property type="term" value="C:cell surface"/>
    <property type="evidence" value="ECO:0007669"/>
    <property type="project" value="TreeGrafter"/>
</dbReference>
<dbReference type="PROSITE" id="PS00659">
    <property type="entry name" value="GLYCOSYL_HYDROL_F5"/>
    <property type="match status" value="1"/>
</dbReference>
<evidence type="ECO:0000259" key="8">
    <source>
        <dbReference type="Pfam" id="PF00150"/>
    </source>
</evidence>
<gene>
    <name evidence="9" type="ORF">NAG76_01480</name>
</gene>
<dbReference type="GO" id="GO:0008422">
    <property type="term" value="F:beta-glucosidase activity"/>
    <property type="evidence" value="ECO:0007669"/>
    <property type="project" value="TreeGrafter"/>
</dbReference>
<dbReference type="GO" id="GO:0005576">
    <property type="term" value="C:extracellular region"/>
    <property type="evidence" value="ECO:0007669"/>
    <property type="project" value="TreeGrafter"/>
</dbReference>
<evidence type="ECO:0000256" key="1">
    <source>
        <dbReference type="ARBA" id="ARBA00022729"/>
    </source>
</evidence>
<comment type="similarity">
    <text evidence="6">Belongs to the glycosyl hydrolase 5 (cellulase A) family.</text>
</comment>
<protein>
    <submittedName>
        <fullName evidence="9">Glycoside hydrolase family 5 protein</fullName>
    </submittedName>
</protein>
<feature type="transmembrane region" description="Helical" evidence="7">
    <location>
        <begin position="6"/>
        <end position="27"/>
    </location>
</feature>
<dbReference type="InterPro" id="IPR017853">
    <property type="entry name" value="GH"/>
</dbReference>
<sequence length="415" mass="47505">MARQWLFQVIILIVMIFVFALMACSSISEKNSNVGNKSGSELNSLNMEADSNFKEDNEMESNVNVNANMNVNVYEKAKMIGKAVNLGNALEAPYEGAWDVVIEEEYFQLIKEKGFDSVRVPIRFSNKTTQDSPYTVEDTFMKRVDWVVEQSLNQGLNVIIDLHHFDEMLSDPSANKDRFLSIWQQIASRYSSQPENVYYEILNEPNGLITAYLWNEYLLEAVEVIREYDPHRTLIIGGVDWNGIDGLYKLKLPEEDRNIIATFHYYGPMLFTHQGAEWMTAEYGTTGLVWPGPPETAVEPNEAAKQIDWVRNFFNDYNTKTSSDNPASKEAIIRDLERAAEWGKTNDRPLFLGEFGAYRTADLASRVAWTKTVRLEAERLGISWAYWEFGAGYGVYDRSAAKWKEELIEALFSSQ</sequence>
<evidence type="ECO:0000313" key="9">
    <source>
        <dbReference type="EMBL" id="URN94958.1"/>
    </source>
</evidence>
<name>A0A9J6ZFN4_9BACL</name>
<evidence type="ECO:0000256" key="2">
    <source>
        <dbReference type="ARBA" id="ARBA00022801"/>
    </source>
</evidence>
<keyword evidence="2 6" id="KW-0378">Hydrolase</keyword>
<keyword evidence="7" id="KW-0472">Membrane</keyword>
<dbReference type="EMBL" id="CP097899">
    <property type="protein sequence ID" value="URN94958.1"/>
    <property type="molecule type" value="Genomic_DNA"/>
</dbReference>
<dbReference type="KEGG" id="plig:NAG76_01480"/>
<evidence type="ECO:0000256" key="3">
    <source>
        <dbReference type="ARBA" id="ARBA00023001"/>
    </source>
</evidence>
<evidence type="ECO:0000256" key="4">
    <source>
        <dbReference type="ARBA" id="ARBA00023295"/>
    </source>
</evidence>